<dbReference type="EMBL" id="CP003125">
    <property type="protein sequence ID" value="AEV19175.1"/>
    <property type="molecule type" value="Genomic_DNA"/>
</dbReference>
<reference evidence="1 2" key="1">
    <citation type="submission" date="2011-11" db="EMBL/GenBank/DDBJ databases">
        <title>Complete genome sequence of thermophilic Geobacillus thermoleovorans CCB_US3_UF5.</title>
        <authorList>
            <person name="Muhd Sakaff M.K.L."/>
            <person name="Abdul Rahman A.Y."/>
            <person name="Saito J.A."/>
            <person name="Hou S."/>
            <person name="Alam M."/>
        </authorList>
    </citation>
    <scope>NUCLEOTIDE SEQUENCE [LARGE SCALE GENOMIC DNA]</scope>
    <source>
        <strain evidence="1 2">CCB_US3_UF5</strain>
    </source>
</reference>
<sequence length="45" mass="4993">MASSPSLYIFPLLYCSDPDNRLQRPIRHLPLWPTPQIVGGGGQPC</sequence>
<name>A0ABN4A0Y1_GEOTH</name>
<dbReference type="Proteomes" id="UP000005636">
    <property type="component" value="Chromosome"/>
</dbReference>
<accession>A0ABN4A0Y1</accession>
<keyword evidence="2" id="KW-1185">Reference proteome</keyword>
<proteinExistence type="predicted"/>
<protein>
    <submittedName>
        <fullName evidence="1">Uncharacterized protein</fullName>
    </submittedName>
</protein>
<organism evidence="1 2">
    <name type="scientific">Geobacillus thermoleovorans CCB_US3_UF5</name>
    <dbReference type="NCBI Taxonomy" id="1111068"/>
    <lineage>
        <taxon>Bacteria</taxon>
        <taxon>Bacillati</taxon>
        <taxon>Bacillota</taxon>
        <taxon>Bacilli</taxon>
        <taxon>Bacillales</taxon>
        <taxon>Anoxybacillaceae</taxon>
        <taxon>Geobacillus</taxon>
        <taxon>Geobacillus thermoleovorans group</taxon>
    </lineage>
</organism>
<gene>
    <name evidence="1" type="ORF">GTCCBUS3UF5_18650</name>
</gene>
<evidence type="ECO:0000313" key="2">
    <source>
        <dbReference type="Proteomes" id="UP000005636"/>
    </source>
</evidence>
<evidence type="ECO:0000313" key="1">
    <source>
        <dbReference type="EMBL" id="AEV19175.1"/>
    </source>
</evidence>